<keyword evidence="3" id="KW-1185">Reference proteome</keyword>
<dbReference type="Proteomes" id="UP000010474">
    <property type="component" value="Chromosome"/>
</dbReference>
<dbReference type="PANTHER" id="PTHR38813:SF1">
    <property type="entry name" value="TOXIN RELE1-RELATED"/>
    <property type="match status" value="1"/>
</dbReference>
<keyword evidence="1" id="KW-1277">Toxin-antitoxin system</keyword>
<gene>
    <name evidence="2" type="ordered locus">Anacy_4843</name>
</gene>
<organism evidence="2 3">
    <name type="scientific">Anabaena cylindrica (strain ATCC 27899 / PCC 7122)</name>
    <dbReference type="NCBI Taxonomy" id="272123"/>
    <lineage>
        <taxon>Bacteria</taxon>
        <taxon>Bacillati</taxon>
        <taxon>Cyanobacteriota</taxon>
        <taxon>Cyanophyceae</taxon>
        <taxon>Nostocales</taxon>
        <taxon>Nostocaceae</taxon>
        <taxon>Anabaena</taxon>
    </lineage>
</organism>
<dbReference type="eggNOG" id="COG2026">
    <property type="taxonomic scope" value="Bacteria"/>
</dbReference>
<dbReference type="PANTHER" id="PTHR38813">
    <property type="match status" value="1"/>
</dbReference>
<dbReference type="HOGENOM" id="CLU_155761_3_0_3"/>
<dbReference type="KEGG" id="acy:Anacy_4843"/>
<evidence type="ECO:0000313" key="3">
    <source>
        <dbReference type="Proteomes" id="UP000010474"/>
    </source>
</evidence>
<sequence length="78" mass="8954">MTYHVQIAPATVEQITKLDSELQQQVVMKLEELALNPLLAEAQKLKSQENLYVIRLGKYRIVYQLQNELGQVMVLKVA</sequence>
<dbReference type="RefSeq" id="WP_015216802.1">
    <property type="nucleotide sequence ID" value="NC_019771.1"/>
</dbReference>
<dbReference type="InterPro" id="IPR007712">
    <property type="entry name" value="RelE/ParE_toxin"/>
</dbReference>
<evidence type="ECO:0000256" key="1">
    <source>
        <dbReference type="ARBA" id="ARBA00022649"/>
    </source>
</evidence>
<dbReference type="SUPFAM" id="SSF143011">
    <property type="entry name" value="RelE-like"/>
    <property type="match status" value="1"/>
</dbReference>
<reference evidence="3" key="1">
    <citation type="journal article" date="2013" name="Proc. Natl. Acad. Sci. U.S.A.">
        <title>Improving the coverage of the cyanobacterial phylum using diversity-driven genome sequencing.</title>
        <authorList>
            <person name="Shih P.M."/>
            <person name="Wu D."/>
            <person name="Latifi A."/>
            <person name="Axen S.D."/>
            <person name="Fewer D.P."/>
            <person name="Talla E."/>
            <person name="Calteau A."/>
            <person name="Cai F."/>
            <person name="Tandeau de Marsac N."/>
            <person name="Rippka R."/>
            <person name="Herdman M."/>
            <person name="Sivonen K."/>
            <person name="Coursin T."/>
            <person name="Laurent T."/>
            <person name="Goodwin L."/>
            <person name="Nolan M."/>
            <person name="Davenport K.W."/>
            <person name="Han C.S."/>
            <person name="Rubin E.M."/>
            <person name="Eisen J.A."/>
            <person name="Woyke T."/>
            <person name="Gugger M."/>
            <person name="Kerfeld C.A."/>
        </authorList>
    </citation>
    <scope>NUCLEOTIDE SEQUENCE [LARGE SCALE GENOMIC DNA]</scope>
    <source>
        <strain evidence="3">ATCC 27899 / PCC 7122</strain>
    </source>
</reference>
<dbReference type="Gene3D" id="3.30.2310.20">
    <property type="entry name" value="RelE-like"/>
    <property type="match status" value="1"/>
</dbReference>
<accession>K9ZLX9</accession>
<dbReference type="STRING" id="272123.Anacy_4843"/>
<dbReference type="Pfam" id="PF05016">
    <property type="entry name" value="ParE_toxin"/>
    <property type="match status" value="1"/>
</dbReference>
<evidence type="ECO:0000313" key="2">
    <source>
        <dbReference type="EMBL" id="AFZ60186.1"/>
    </source>
</evidence>
<name>K9ZLX9_ANACC</name>
<dbReference type="InterPro" id="IPR035093">
    <property type="entry name" value="RelE/ParE_toxin_dom_sf"/>
</dbReference>
<dbReference type="InterPro" id="IPR052747">
    <property type="entry name" value="TA_system_RelE_toxin"/>
</dbReference>
<dbReference type="AlphaFoldDB" id="K9ZLX9"/>
<dbReference type="EMBL" id="CP003659">
    <property type="protein sequence ID" value="AFZ60186.1"/>
    <property type="molecule type" value="Genomic_DNA"/>
</dbReference>
<protein>
    <submittedName>
        <fullName evidence="2">Plasmid stabilization system</fullName>
    </submittedName>
</protein>
<dbReference type="OrthoDB" id="9805098at2"/>
<dbReference type="PATRIC" id="fig|272123.3.peg.5262"/>
<proteinExistence type="predicted"/>